<feature type="domain" description="Glycosyltransferase subfamily 4-like N-terminal" evidence="1">
    <location>
        <begin position="21"/>
        <end position="235"/>
    </location>
</feature>
<evidence type="ECO:0000313" key="2">
    <source>
        <dbReference type="EMBL" id="KAF1725108.1"/>
    </source>
</evidence>
<dbReference type="Pfam" id="PF13579">
    <property type="entry name" value="Glyco_trans_4_4"/>
    <property type="match status" value="1"/>
</dbReference>
<dbReference type="Proteomes" id="UP000781710">
    <property type="component" value="Unassembled WGS sequence"/>
</dbReference>
<dbReference type="RefSeq" id="WP_162337777.1">
    <property type="nucleotide sequence ID" value="NZ_JBHSRQ010000004.1"/>
</dbReference>
<comment type="caution">
    <text evidence="2">The sequence shown here is derived from an EMBL/GenBank/DDBJ whole genome shotgun (WGS) entry which is preliminary data.</text>
</comment>
<dbReference type="Gene3D" id="3.40.50.2000">
    <property type="entry name" value="Glycogen Phosphorylase B"/>
    <property type="match status" value="3"/>
</dbReference>
<dbReference type="PANTHER" id="PTHR12526:SF600">
    <property type="entry name" value="GLYCOSYL TRANSFERASE GROUP 1"/>
    <property type="match status" value="1"/>
</dbReference>
<accession>A0ABQ6ZH16</accession>
<proteinExistence type="predicted"/>
<dbReference type="EMBL" id="PDWW01000012">
    <property type="protein sequence ID" value="KAF1725108.1"/>
    <property type="molecule type" value="Genomic_DNA"/>
</dbReference>
<evidence type="ECO:0000313" key="3">
    <source>
        <dbReference type="Proteomes" id="UP000781710"/>
    </source>
</evidence>
<organism evidence="2 3">
    <name type="scientific">Pseudoxanthomonas japonensis</name>
    <dbReference type="NCBI Taxonomy" id="69284"/>
    <lineage>
        <taxon>Bacteria</taxon>
        <taxon>Pseudomonadati</taxon>
        <taxon>Pseudomonadota</taxon>
        <taxon>Gammaproteobacteria</taxon>
        <taxon>Lysobacterales</taxon>
        <taxon>Lysobacteraceae</taxon>
        <taxon>Pseudoxanthomonas</taxon>
    </lineage>
</organism>
<gene>
    <name evidence="2" type="ORF">CSC78_10060</name>
</gene>
<dbReference type="SUPFAM" id="SSF53756">
    <property type="entry name" value="UDP-Glycosyltransferase/glycogen phosphorylase"/>
    <property type="match status" value="1"/>
</dbReference>
<evidence type="ECO:0000259" key="1">
    <source>
        <dbReference type="Pfam" id="PF13579"/>
    </source>
</evidence>
<name>A0ABQ6ZH16_9GAMM</name>
<protein>
    <recommendedName>
        <fullName evidence="1">Glycosyltransferase subfamily 4-like N-terminal domain-containing protein</fullName>
    </recommendedName>
</protein>
<sequence length="435" mass="47878">MHILLIAYEFPPSPSPQSLRWTYLARYLAERGHRISVLTINLGGTSTGLPALPADIVVTRTFAGPVRGCLATLRERRHRRGLRRDRADVADIGGVPALAPTNSASRQGWKQALSDLLQGAAARVIFPDVRGEWLPWARRRLDRMLETDPPDLVISSHEPATSLQLGLRAKRRGLPWIADLGDPVLAPYTPARWRRRAWMLERKVAETADHILVTTPAAAALLAERHHRDAGVTVVTQGHAGDHPVPPGDDGLFAPYRLELLYTGSFYRFRRPDALLEALRELPEARLNIASVALPASVIEFARELPDQVRVLGFLPHAQALDLQRRADVLVNIGNADPSQVPGKIYEYLGACRPILHLGDADDAIATFVAGLRRGWSCENREGPIAERVRSLIADKRAGRFADGLDLGPASVAPWHWRASAATIDALARSLVRKA</sequence>
<dbReference type="InterPro" id="IPR028098">
    <property type="entry name" value="Glyco_trans_4-like_N"/>
</dbReference>
<reference evidence="2 3" key="1">
    <citation type="submission" date="2017-10" db="EMBL/GenBank/DDBJ databases">
        <title>Whole genome sequencing of members of genus Pseudoxanthomonas.</title>
        <authorList>
            <person name="Kumar S."/>
            <person name="Bansal K."/>
            <person name="Kaur A."/>
            <person name="Patil P."/>
            <person name="Sharma S."/>
            <person name="Patil P.B."/>
        </authorList>
    </citation>
    <scope>NUCLEOTIDE SEQUENCE [LARGE SCALE GENOMIC DNA]</scope>
    <source>
        <strain evidence="2 3">DSM 17109</strain>
    </source>
</reference>
<dbReference type="PANTHER" id="PTHR12526">
    <property type="entry name" value="GLYCOSYLTRANSFERASE"/>
    <property type="match status" value="1"/>
</dbReference>
<keyword evidence="3" id="KW-1185">Reference proteome</keyword>